<gene>
    <name evidence="2" type="ORF">SG34_018640</name>
</gene>
<organism evidence="2 3">
    <name type="scientific">Thalassomonas viridans</name>
    <dbReference type="NCBI Taxonomy" id="137584"/>
    <lineage>
        <taxon>Bacteria</taxon>
        <taxon>Pseudomonadati</taxon>
        <taxon>Pseudomonadota</taxon>
        <taxon>Gammaproteobacteria</taxon>
        <taxon>Alteromonadales</taxon>
        <taxon>Colwelliaceae</taxon>
        <taxon>Thalassomonas</taxon>
    </lineage>
</organism>
<keyword evidence="3" id="KW-1185">Reference proteome</keyword>
<proteinExistence type="predicted"/>
<name>A0AAF0C7Q1_9GAMM</name>
<evidence type="ECO:0000256" key="1">
    <source>
        <dbReference type="SAM" id="Phobius"/>
    </source>
</evidence>
<accession>A0AAF0C7Q1</accession>
<dbReference type="Proteomes" id="UP000032352">
    <property type="component" value="Chromosome"/>
</dbReference>
<dbReference type="EMBL" id="CP059733">
    <property type="protein sequence ID" value="WDE03405.1"/>
    <property type="molecule type" value="Genomic_DNA"/>
</dbReference>
<dbReference type="AlphaFoldDB" id="A0AAF0C7Q1"/>
<feature type="transmembrane region" description="Helical" evidence="1">
    <location>
        <begin position="62"/>
        <end position="82"/>
    </location>
</feature>
<protein>
    <submittedName>
        <fullName evidence="2">Uncharacterized protein</fullName>
    </submittedName>
</protein>
<feature type="transmembrane region" description="Helical" evidence="1">
    <location>
        <begin position="6"/>
        <end position="25"/>
    </location>
</feature>
<reference evidence="2 3" key="2">
    <citation type="journal article" date="2022" name="Mar. Drugs">
        <title>Bioassay-Guided Fractionation Leads to the Detection of Cholic Acid Generated by the Rare Thalassomonas sp.</title>
        <authorList>
            <person name="Pheiffer F."/>
            <person name="Schneider Y.K."/>
            <person name="Hansen E.H."/>
            <person name="Andersen J.H."/>
            <person name="Isaksson J."/>
            <person name="Busche T."/>
            <person name="R C."/>
            <person name="Kalinowski J."/>
            <person name="Zyl L.V."/>
            <person name="Trindade M."/>
        </authorList>
    </citation>
    <scope>NUCLEOTIDE SEQUENCE [LARGE SCALE GENOMIC DNA]</scope>
    <source>
        <strain evidence="2 3">XOM25</strain>
    </source>
</reference>
<evidence type="ECO:0000313" key="2">
    <source>
        <dbReference type="EMBL" id="WDE03405.1"/>
    </source>
</evidence>
<dbReference type="KEGG" id="tvd:SG34_018640"/>
<keyword evidence="1" id="KW-0472">Membrane</keyword>
<reference evidence="2 3" key="1">
    <citation type="journal article" date="2015" name="Genome Announc.">
        <title>Draft Genome Sequences of Marine Isolates of Thalassomonas viridans and Thalassomonas actiniarum.</title>
        <authorList>
            <person name="Olonade I."/>
            <person name="van Zyl L.J."/>
            <person name="Trindade M."/>
        </authorList>
    </citation>
    <scope>NUCLEOTIDE SEQUENCE [LARGE SCALE GENOMIC DNA]</scope>
    <source>
        <strain evidence="2 3">XOM25</strain>
    </source>
</reference>
<evidence type="ECO:0000313" key="3">
    <source>
        <dbReference type="Proteomes" id="UP000032352"/>
    </source>
</evidence>
<feature type="transmembrane region" description="Helical" evidence="1">
    <location>
        <begin position="102"/>
        <end position="121"/>
    </location>
</feature>
<keyword evidence="1" id="KW-1133">Transmembrane helix</keyword>
<sequence length="124" mass="13720">MYFIAGFGILLVLLSTIMFVSPGYWSKGIVTFSQKPYFHWFEVSSRLIAGVLLLIYHQTSLYPDLIFGFGVLLVAVGLGLVISGAERHRNFAVWSAKKFKPVFRGAGLSAFLFGCFLVYAANLG</sequence>
<feature type="transmembrane region" description="Helical" evidence="1">
    <location>
        <begin position="37"/>
        <end position="56"/>
    </location>
</feature>
<keyword evidence="1" id="KW-0812">Transmembrane</keyword>
<dbReference type="RefSeq" id="WP_044837333.1">
    <property type="nucleotide sequence ID" value="NZ_CP059733.1"/>
</dbReference>